<feature type="region of interest" description="Disordered" evidence="1">
    <location>
        <begin position="36"/>
        <end position="66"/>
    </location>
</feature>
<feature type="region of interest" description="Disordered" evidence="1">
    <location>
        <begin position="101"/>
        <end position="143"/>
    </location>
</feature>
<gene>
    <name evidence="2" type="ORF">METZ01_LOCUS359079</name>
</gene>
<proteinExistence type="predicted"/>
<evidence type="ECO:0000313" key="2">
    <source>
        <dbReference type="EMBL" id="SVD06225.1"/>
    </source>
</evidence>
<feature type="non-terminal residue" evidence="2">
    <location>
        <position position="1"/>
    </location>
</feature>
<protein>
    <submittedName>
        <fullName evidence="2">Uncharacterized protein</fullName>
    </submittedName>
</protein>
<reference evidence="2" key="1">
    <citation type="submission" date="2018-05" db="EMBL/GenBank/DDBJ databases">
        <authorList>
            <person name="Lanie J.A."/>
            <person name="Ng W.-L."/>
            <person name="Kazmierczak K.M."/>
            <person name="Andrzejewski T.M."/>
            <person name="Davidsen T.M."/>
            <person name="Wayne K.J."/>
            <person name="Tettelin H."/>
            <person name="Glass J.I."/>
            <person name="Rusch D."/>
            <person name="Podicherti R."/>
            <person name="Tsui H.-C.T."/>
            <person name="Winkler M.E."/>
        </authorList>
    </citation>
    <scope>NUCLEOTIDE SEQUENCE</scope>
</reference>
<sequence>VHGERLVGEAYPPPDPEFKNLSAGFASPQGWFGQGCRDRVSLALPPPPSRGGSHPRQRPLAGRSPRPENVWARLSAFRTQLQLCPQLDRQGRIRTQRHAANGLHHAHPHGAGRNLRGIRLPRRRPGRPQSQPLDHAHPSAQSLQQRLHDGAFQSLRQAHHKGSRRRSRETNCPSLYLDIWPETSAGGNQGSLGLSSGTWSSGPLPHPLQRQRIPFPAM</sequence>
<accession>A0A382S9U0</accession>
<dbReference type="EMBL" id="UINC01127238">
    <property type="protein sequence ID" value="SVD06225.1"/>
    <property type="molecule type" value="Genomic_DNA"/>
</dbReference>
<feature type="region of interest" description="Disordered" evidence="1">
    <location>
        <begin position="188"/>
        <end position="218"/>
    </location>
</feature>
<dbReference type="AlphaFoldDB" id="A0A382S9U0"/>
<organism evidence="2">
    <name type="scientific">marine metagenome</name>
    <dbReference type="NCBI Taxonomy" id="408172"/>
    <lineage>
        <taxon>unclassified sequences</taxon>
        <taxon>metagenomes</taxon>
        <taxon>ecological metagenomes</taxon>
    </lineage>
</organism>
<feature type="compositionally biased region" description="Low complexity" evidence="1">
    <location>
        <begin position="191"/>
        <end position="203"/>
    </location>
</feature>
<feature type="non-terminal residue" evidence="2">
    <location>
        <position position="218"/>
    </location>
</feature>
<name>A0A382S9U0_9ZZZZ</name>
<evidence type="ECO:0000256" key="1">
    <source>
        <dbReference type="SAM" id="MobiDB-lite"/>
    </source>
</evidence>